<evidence type="ECO:0000313" key="8">
    <source>
        <dbReference type="EMBL" id="NKQ53925.1"/>
    </source>
</evidence>
<proteinExistence type="inferred from homology"/>
<dbReference type="Gene3D" id="1.20.1630.10">
    <property type="entry name" value="Formate dehydrogenase/DMSO reductase domain"/>
    <property type="match status" value="1"/>
</dbReference>
<reference evidence="8 9" key="1">
    <citation type="submission" date="2020-04" db="EMBL/GenBank/DDBJ databases">
        <title>Novel species.</title>
        <authorList>
            <person name="Teo W.F.A."/>
            <person name="Lipun K."/>
            <person name="Srisuk N."/>
            <person name="Duangmal K."/>
        </authorList>
    </citation>
    <scope>NUCLEOTIDE SEQUENCE [LARGE SCALE GENOMIC DNA]</scope>
    <source>
        <strain evidence="8 9">K13G38</strain>
    </source>
</reference>
<feature type="transmembrane region" description="Helical" evidence="7">
    <location>
        <begin position="166"/>
        <end position="187"/>
    </location>
</feature>
<organism evidence="8 9">
    <name type="scientific">Amycolatopsis acididurans</name>
    <dbReference type="NCBI Taxonomy" id="2724524"/>
    <lineage>
        <taxon>Bacteria</taxon>
        <taxon>Bacillati</taxon>
        <taxon>Actinomycetota</taxon>
        <taxon>Actinomycetes</taxon>
        <taxon>Pseudonocardiales</taxon>
        <taxon>Pseudonocardiaceae</taxon>
        <taxon>Amycolatopsis</taxon>
    </lineage>
</organism>
<evidence type="ECO:0000256" key="7">
    <source>
        <dbReference type="SAM" id="Phobius"/>
    </source>
</evidence>
<dbReference type="PANTHER" id="PTHR34856">
    <property type="entry name" value="PROTEIN NRFD"/>
    <property type="match status" value="1"/>
</dbReference>
<name>A0ABX1J299_9PSEU</name>
<comment type="subcellular location">
    <subcellularLocation>
        <location evidence="1">Cell membrane</location>
        <topology evidence="1">Multi-pass membrane protein</topology>
    </subcellularLocation>
</comment>
<comment type="similarity">
    <text evidence="2">Belongs to the NrfD family.</text>
</comment>
<sequence>MTSDYQSYYGRAVLKSPVWEWMIPAYLFTGGLSAASAMLGAGADLTGKPTLRRVSRLGALGSLVASTGLLIGDLGRPARFHHMLRVAKPSSPMSVGTWILLGFGPPAGVAAVAELMPRRSWPGRIVRPFARPAGLAAAGVAPGLASYTAVLLSQTAVPAWHEAHPYLPFVFTGSAAASGAGLGMALAPVREAGPARRLAVAGVALETAASRLMDKRLGLVRETYRNPKRRLAEALSVGGAAGTLLARRSRTAAVLSGLALLAGSALQRFGTFEAGVQSTRDPKYVVVPQRERLQAKAQPEMAR</sequence>
<evidence type="ECO:0000256" key="6">
    <source>
        <dbReference type="ARBA" id="ARBA00023136"/>
    </source>
</evidence>
<dbReference type="Proteomes" id="UP000715441">
    <property type="component" value="Unassembled WGS sequence"/>
</dbReference>
<keyword evidence="9" id="KW-1185">Reference proteome</keyword>
<comment type="caution">
    <text evidence="8">The sequence shown here is derived from an EMBL/GenBank/DDBJ whole genome shotgun (WGS) entry which is preliminary data.</text>
</comment>
<dbReference type="EMBL" id="JAAXLS010000007">
    <property type="protein sequence ID" value="NKQ53925.1"/>
    <property type="molecule type" value="Genomic_DNA"/>
</dbReference>
<dbReference type="InterPro" id="IPR052049">
    <property type="entry name" value="Electron_transfer_protein"/>
</dbReference>
<feature type="transmembrane region" description="Helical" evidence="7">
    <location>
        <begin position="95"/>
        <end position="113"/>
    </location>
</feature>
<accession>A0ABX1J299</accession>
<dbReference type="RefSeq" id="WP_168515330.1">
    <property type="nucleotide sequence ID" value="NZ_JAAXLS010000007.1"/>
</dbReference>
<gene>
    <name evidence="8" type="primary">nrfD</name>
    <name evidence="8" type="ORF">HFP15_13645</name>
</gene>
<keyword evidence="5 7" id="KW-1133">Transmembrane helix</keyword>
<evidence type="ECO:0000313" key="9">
    <source>
        <dbReference type="Proteomes" id="UP000715441"/>
    </source>
</evidence>
<evidence type="ECO:0000256" key="5">
    <source>
        <dbReference type="ARBA" id="ARBA00022989"/>
    </source>
</evidence>
<keyword evidence="4 7" id="KW-0812">Transmembrane</keyword>
<evidence type="ECO:0000256" key="1">
    <source>
        <dbReference type="ARBA" id="ARBA00004651"/>
    </source>
</evidence>
<feature type="transmembrane region" description="Helical" evidence="7">
    <location>
        <begin position="133"/>
        <end position="154"/>
    </location>
</feature>
<protein>
    <submittedName>
        <fullName evidence="8">Polysulfide reductase NrfD</fullName>
    </submittedName>
</protein>
<dbReference type="Pfam" id="PF03916">
    <property type="entry name" value="NrfD"/>
    <property type="match status" value="1"/>
</dbReference>
<keyword evidence="6 7" id="KW-0472">Membrane</keyword>
<keyword evidence="3" id="KW-1003">Cell membrane</keyword>
<evidence type="ECO:0000256" key="2">
    <source>
        <dbReference type="ARBA" id="ARBA00008929"/>
    </source>
</evidence>
<evidence type="ECO:0000256" key="3">
    <source>
        <dbReference type="ARBA" id="ARBA00022475"/>
    </source>
</evidence>
<dbReference type="PANTHER" id="PTHR34856:SF2">
    <property type="entry name" value="PROTEIN NRFD"/>
    <property type="match status" value="1"/>
</dbReference>
<evidence type="ECO:0000256" key="4">
    <source>
        <dbReference type="ARBA" id="ARBA00022692"/>
    </source>
</evidence>
<feature type="transmembrane region" description="Helical" evidence="7">
    <location>
        <begin position="57"/>
        <end position="75"/>
    </location>
</feature>
<feature type="transmembrane region" description="Helical" evidence="7">
    <location>
        <begin position="23"/>
        <end position="45"/>
    </location>
</feature>
<dbReference type="InterPro" id="IPR005614">
    <property type="entry name" value="NrfD-like"/>
</dbReference>